<dbReference type="InterPro" id="IPR008551">
    <property type="entry name" value="TANGO2"/>
</dbReference>
<organism evidence="1 2">
    <name type="scientific">Microbacterium marmarense</name>
    <dbReference type="NCBI Taxonomy" id="3122051"/>
    <lineage>
        <taxon>Bacteria</taxon>
        <taxon>Bacillati</taxon>
        <taxon>Actinomycetota</taxon>
        <taxon>Actinomycetes</taxon>
        <taxon>Micrococcales</taxon>
        <taxon>Microbacteriaceae</taxon>
        <taxon>Microbacterium</taxon>
    </lineage>
</organism>
<dbReference type="Pfam" id="PF05742">
    <property type="entry name" value="TANGO2"/>
    <property type="match status" value="1"/>
</dbReference>
<keyword evidence="2" id="KW-1185">Reference proteome</keyword>
<sequence length="239" mass="25781">MCTVIIRVPVQPNDAVRVLAIRDEDPHRPWDRLGEWWPDTHHGIAGVRDARAGGAWLAAQATSSRFAVLLNRADLASLPESELHSRGNIVLDAASGVLPTAPVATHGFNLVTVADGIARVFTWDGVALTETALSPGTHMIAHDGINDESTPRIARWLDQFRSAPLSADPKWWTSWVEILDSSTTLDSTDDRAIIRDNRPHGYPTLSLLACAVSVSASGVDARYGELAEPGKWGSGIDLA</sequence>
<dbReference type="RefSeq" id="WP_337338766.1">
    <property type="nucleotide sequence ID" value="NZ_JBBDGL010000004.1"/>
</dbReference>
<comment type="caution">
    <text evidence="1">The sequence shown here is derived from an EMBL/GenBank/DDBJ whole genome shotgun (WGS) entry which is preliminary data.</text>
</comment>
<gene>
    <name evidence="1" type="ORF">WDU96_12030</name>
</gene>
<evidence type="ECO:0000313" key="1">
    <source>
        <dbReference type="EMBL" id="MEJ1156328.1"/>
    </source>
</evidence>
<proteinExistence type="predicted"/>
<name>A0ABU8LVP0_9MICO</name>
<protein>
    <submittedName>
        <fullName evidence="1">NRDE family protein</fullName>
    </submittedName>
</protein>
<reference evidence="1 2" key="1">
    <citation type="submission" date="2024-02" db="EMBL/GenBank/DDBJ databases">
        <authorList>
            <person name="Saticioglu I.B."/>
        </authorList>
    </citation>
    <scope>NUCLEOTIDE SEQUENCE [LARGE SCALE GENOMIC DNA]</scope>
    <source>
        <strain evidence="1 2">Mu-86</strain>
    </source>
</reference>
<dbReference type="EMBL" id="JBBDGL010000004">
    <property type="protein sequence ID" value="MEJ1156328.1"/>
    <property type="molecule type" value="Genomic_DNA"/>
</dbReference>
<dbReference type="Proteomes" id="UP001368654">
    <property type="component" value="Unassembled WGS sequence"/>
</dbReference>
<evidence type="ECO:0000313" key="2">
    <source>
        <dbReference type="Proteomes" id="UP001368654"/>
    </source>
</evidence>
<accession>A0ABU8LVP0</accession>